<reference evidence="1 2" key="1">
    <citation type="journal article" date="2013" name="Proc. Natl. Acad. Sci. U.S.A.">
        <title>Fine-scale variation in meiotic recombination in Mimulus inferred from population shotgun sequencing.</title>
        <authorList>
            <person name="Hellsten U."/>
            <person name="Wright K.M."/>
            <person name="Jenkins J."/>
            <person name="Shu S."/>
            <person name="Yuan Y."/>
            <person name="Wessler S.R."/>
            <person name="Schmutz J."/>
            <person name="Willis J.H."/>
            <person name="Rokhsar D.S."/>
        </authorList>
    </citation>
    <scope>NUCLEOTIDE SEQUENCE [LARGE SCALE GENOMIC DNA]</scope>
    <source>
        <strain evidence="2">cv. DUN x IM62</strain>
    </source>
</reference>
<name>A0A022QQL9_ERYGU</name>
<keyword evidence="2" id="KW-1185">Reference proteome</keyword>
<proteinExistence type="predicted"/>
<organism evidence="1 2">
    <name type="scientific">Erythranthe guttata</name>
    <name type="common">Yellow monkey flower</name>
    <name type="synonym">Mimulus guttatus</name>
    <dbReference type="NCBI Taxonomy" id="4155"/>
    <lineage>
        <taxon>Eukaryota</taxon>
        <taxon>Viridiplantae</taxon>
        <taxon>Streptophyta</taxon>
        <taxon>Embryophyta</taxon>
        <taxon>Tracheophyta</taxon>
        <taxon>Spermatophyta</taxon>
        <taxon>Magnoliopsida</taxon>
        <taxon>eudicotyledons</taxon>
        <taxon>Gunneridae</taxon>
        <taxon>Pentapetalae</taxon>
        <taxon>asterids</taxon>
        <taxon>lamiids</taxon>
        <taxon>Lamiales</taxon>
        <taxon>Phrymaceae</taxon>
        <taxon>Erythranthe</taxon>
    </lineage>
</organism>
<evidence type="ECO:0000313" key="1">
    <source>
        <dbReference type="EMBL" id="EYU30967.1"/>
    </source>
</evidence>
<protein>
    <submittedName>
        <fullName evidence="1">Uncharacterized protein</fullName>
    </submittedName>
</protein>
<gene>
    <name evidence="1" type="ORF">MIMGU_mgv1a0264732mg</name>
</gene>
<dbReference type="EMBL" id="KI631018">
    <property type="protein sequence ID" value="EYU30967.1"/>
    <property type="molecule type" value="Genomic_DNA"/>
</dbReference>
<accession>A0A022QQL9</accession>
<feature type="non-terminal residue" evidence="1">
    <location>
        <position position="13"/>
    </location>
</feature>
<sequence>MYKLGPLLINVTK</sequence>
<evidence type="ECO:0000313" key="2">
    <source>
        <dbReference type="Proteomes" id="UP000030748"/>
    </source>
</evidence>
<dbReference type="Proteomes" id="UP000030748">
    <property type="component" value="Unassembled WGS sequence"/>
</dbReference>